<dbReference type="NCBIfam" id="TIGR04391">
    <property type="entry name" value="CcmD_alt_fam"/>
    <property type="match status" value="1"/>
</dbReference>
<gene>
    <name evidence="3" type="ORF">LuPra_03391</name>
</gene>
<keyword evidence="1" id="KW-0812">Transmembrane</keyword>
<reference evidence="4" key="2">
    <citation type="submission" date="2016-04" db="EMBL/GenBank/DDBJ databases">
        <title>First Complete Genome Sequence of a Subdivision 6 Acidobacterium.</title>
        <authorList>
            <person name="Huang S."/>
            <person name="Vieira S."/>
            <person name="Bunk B."/>
            <person name="Riedel T."/>
            <person name="Sproeer C."/>
            <person name="Overmann J."/>
        </authorList>
    </citation>
    <scope>NUCLEOTIDE SEQUENCE [LARGE SCALE GENOMIC DNA]</scope>
    <source>
        <strain evidence="4">DSM 100886 HEG_-6_39</strain>
    </source>
</reference>
<organism evidence="3 4">
    <name type="scientific">Luteitalea pratensis</name>
    <dbReference type="NCBI Taxonomy" id="1855912"/>
    <lineage>
        <taxon>Bacteria</taxon>
        <taxon>Pseudomonadati</taxon>
        <taxon>Acidobacteriota</taxon>
        <taxon>Vicinamibacteria</taxon>
        <taxon>Vicinamibacterales</taxon>
        <taxon>Vicinamibacteraceae</taxon>
        <taxon>Luteitalea</taxon>
    </lineage>
</organism>
<feature type="signal peptide" evidence="2">
    <location>
        <begin position="1"/>
        <end position="27"/>
    </location>
</feature>
<sequence length="102" mass="10985" precursor="true">MSFLNRIARTGALLLLLVAASAPAARAQATQAPQAPATTAAQDEYVPIDQLPDSEKLPAAPFLIGAYVVVWGALLLYVLMLWRRLGRVEAEVRQAQRMAGGR</sequence>
<protein>
    <recommendedName>
        <fullName evidence="5">CcmD family protein</fullName>
    </recommendedName>
</protein>
<proteinExistence type="predicted"/>
<reference evidence="3 4" key="1">
    <citation type="journal article" date="2016" name="Genome Announc.">
        <title>First Complete Genome Sequence of a Subdivision 6 Acidobacterium Strain.</title>
        <authorList>
            <person name="Huang S."/>
            <person name="Vieira S."/>
            <person name="Bunk B."/>
            <person name="Riedel T."/>
            <person name="Sproer C."/>
            <person name="Overmann J."/>
        </authorList>
    </citation>
    <scope>NUCLEOTIDE SEQUENCE [LARGE SCALE GENOMIC DNA]</scope>
    <source>
        <strain evidence="4">DSM 100886 HEG_-6_39</strain>
    </source>
</reference>
<keyword evidence="1" id="KW-1133">Transmembrane helix</keyword>
<accession>A0A143PNH8</accession>
<evidence type="ECO:0000313" key="3">
    <source>
        <dbReference type="EMBL" id="AMY10162.1"/>
    </source>
</evidence>
<dbReference type="InterPro" id="IPR030888">
    <property type="entry name" value="Put_ccm"/>
</dbReference>
<evidence type="ECO:0008006" key="5">
    <source>
        <dbReference type="Google" id="ProtNLM"/>
    </source>
</evidence>
<keyword evidence="2" id="KW-0732">Signal</keyword>
<feature type="transmembrane region" description="Helical" evidence="1">
    <location>
        <begin position="59"/>
        <end position="79"/>
    </location>
</feature>
<dbReference type="EMBL" id="CP015136">
    <property type="protein sequence ID" value="AMY10162.1"/>
    <property type="molecule type" value="Genomic_DNA"/>
</dbReference>
<dbReference type="STRING" id="1855912.LuPra_03391"/>
<dbReference type="Proteomes" id="UP000076079">
    <property type="component" value="Chromosome"/>
</dbReference>
<evidence type="ECO:0000256" key="1">
    <source>
        <dbReference type="SAM" id="Phobius"/>
    </source>
</evidence>
<dbReference type="AlphaFoldDB" id="A0A143PNH8"/>
<name>A0A143PNH8_LUTPR</name>
<keyword evidence="4" id="KW-1185">Reference proteome</keyword>
<evidence type="ECO:0000256" key="2">
    <source>
        <dbReference type="SAM" id="SignalP"/>
    </source>
</evidence>
<dbReference type="KEGG" id="abac:LuPra_03391"/>
<dbReference type="RefSeq" id="WP_110171831.1">
    <property type="nucleotide sequence ID" value="NZ_CP015136.1"/>
</dbReference>
<feature type="chain" id="PRO_5007511731" description="CcmD family protein" evidence="2">
    <location>
        <begin position="28"/>
        <end position="102"/>
    </location>
</feature>
<keyword evidence="1" id="KW-0472">Membrane</keyword>
<evidence type="ECO:0000313" key="4">
    <source>
        <dbReference type="Proteomes" id="UP000076079"/>
    </source>
</evidence>